<sequence length="223" mass="25898">MAFLCANVPHTEVLVKKQYLYDLEKGFGEFEPGIWCTVKSIQGRALYFETYLYETGALYDKLPINAFVWKKTKEDISLPELQLWDCFDYDITIIQKQLVSGNRCTFLSPSKKLYEGNYMFSIDSCCATNKENNVGYSETPSQHKSFNILKLDNGHFAAQPNNRVLFYDKSLTPSKPKRPDYKVSTREYSVDNMNKWTAGDSDDHHYELTESERMQDQLEPIND</sequence>
<name>A0A381S8L6_9ZZZZ</name>
<proteinExistence type="predicted"/>
<dbReference type="AlphaFoldDB" id="A0A381S8L6"/>
<evidence type="ECO:0000313" key="1">
    <source>
        <dbReference type="EMBL" id="SUZ98587.1"/>
    </source>
</evidence>
<reference evidence="1" key="1">
    <citation type="submission" date="2018-05" db="EMBL/GenBank/DDBJ databases">
        <authorList>
            <person name="Lanie J.A."/>
            <person name="Ng W.-L."/>
            <person name="Kazmierczak K.M."/>
            <person name="Andrzejewski T.M."/>
            <person name="Davidsen T.M."/>
            <person name="Wayne K.J."/>
            <person name="Tettelin H."/>
            <person name="Glass J.I."/>
            <person name="Rusch D."/>
            <person name="Podicherti R."/>
            <person name="Tsui H.-C.T."/>
            <person name="Winkler M.E."/>
        </authorList>
    </citation>
    <scope>NUCLEOTIDE SEQUENCE</scope>
</reference>
<gene>
    <name evidence="1" type="ORF">METZ01_LOCUS51441</name>
</gene>
<organism evidence="1">
    <name type="scientific">marine metagenome</name>
    <dbReference type="NCBI Taxonomy" id="408172"/>
    <lineage>
        <taxon>unclassified sequences</taxon>
        <taxon>metagenomes</taxon>
        <taxon>ecological metagenomes</taxon>
    </lineage>
</organism>
<dbReference type="EMBL" id="UINC01002618">
    <property type="protein sequence ID" value="SUZ98587.1"/>
    <property type="molecule type" value="Genomic_DNA"/>
</dbReference>
<accession>A0A381S8L6</accession>
<protein>
    <submittedName>
        <fullName evidence="1">Uncharacterized protein</fullName>
    </submittedName>
</protein>